<feature type="coiled-coil region" evidence="7">
    <location>
        <begin position="244"/>
        <end position="278"/>
    </location>
</feature>
<evidence type="ECO:0000256" key="4">
    <source>
        <dbReference type="PIRSR" id="PIRSR623088-3"/>
    </source>
</evidence>
<dbReference type="GO" id="GO:0046872">
    <property type="term" value="F:metal ion binding"/>
    <property type="evidence" value="ECO:0007669"/>
    <property type="project" value="UniProtKB-KW"/>
</dbReference>
<dbReference type="Gene3D" id="3.40.50.2300">
    <property type="match status" value="1"/>
</dbReference>
<evidence type="ECO:0000313" key="12">
    <source>
        <dbReference type="Proteomes" id="UP000241769"/>
    </source>
</evidence>
<reference evidence="11 12" key="1">
    <citation type="journal article" date="2018" name="Genome Biol. Evol.">
        <title>Multiple Roots of Fruiting Body Formation in Amoebozoa.</title>
        <authorList>
            <person name="Hillmann F."/>
            <person name="Forbes G."/>
            <person name="Novohradska S."/>
            <person name="Ferling I."/>
            <person name="Riege K."/>
            <person name="Groth M."/>
            <person name="Westermann M."/>
            <person name="Marz M."/>
            <person name="Spaller T."/>
            <person name="Winckler T."/>
            <person name="Schaap P."/>
            <person name="Glockner G."/>
        </authorList>
    </citation>
    <scope>NUCLEOTIDE SEQUENCE [LARGE SCALE GENOMIC DNA]</scope>
    <source>
        <strain evidence="11 12">Jena</strain>
    </source>
</reference>
<feature type="binding site" evidence="4">
    <location>
        <position position="641"/>
    </location>
    <ligand>
        <name>Zn(2+)</name>
        <dbReference type="ChEBI" id="CHEBI:29105"/>
        <label>2</label>
    </ligand>
</feature>
<feature type="binding site" evidence="4">
    <location>
        <position position="640"/>
    </location>
    <ligand>
        <name>Zn(2+)</name>
        <dbReference type="ChEBI" id="CHEBI:29105"/>
        <label>1</label>
    </ligand>
</feature>
<dbReference type="Gene3D" id="1.10.1300.10">
    <property type="entry name" value="3'5'-cyclic nucleotide phosphodiesterase, catalytic domain"/>
    <property type="match status" value="1"/>
</dbReference>
<evidence type="ECO:0000256" key="8">
    <source>
        <dbReference type="SAM" id="MobiDB-lite"/>
    </source>
</evidence>
<dbReference type="Proteomes" id="UP000241769">
    <property type="component" value="Unassembled WGS sequence"/>
</dbReference>
<dbReference type="PROSITE" id="PS51845">
    <property type="entry name" value="PDEASE_I_2"/>
    <property type="match status" value="1"/>
</dbReference>
<dbReference type="EMBL" id="MDYQ01000017">
    <property type="protein sequence ID" value="PRP87767.1"/>
    <property type="molecule type" value="Genomic_DNA"/>
</dbReference>
<dbReference type="InterPro" id="IPR023088">
    <property type="entry name" value="PDEase"/>
</dbReference>
<dbReference type="CDD" id="cd00077">
    <property type="entry name" value="HDc"/>
    <property type="match status" value="1"/>
</dbReference>
<keyword evidence="7" id="KW-0175">Coiled coil</keyword>
<evidence type="ECO:0000256" key="5">
    <source>
        <dbReference type="PROSITE-ProRule" id="PRU00169"/>
    </source>
</evidence>
<keyword evidence="2 6" id="KW-0378">Hydrolase</keyword>
<evidence type="ECO:0000256" key="3">
    <source>
        <dbReference type="PIRSR" id="PIRSR623088-1"/>
    </source>
</evidence>
<evidence type="ECO:0000259" key="9">
    <source>
        <dbReference type="PROSITE" id="PS50110"/>
    </source>
</evidence>
<dbReference type="InterPro" id="IPR011006">
    <property type="entry name" value="CheY-like_superfamily"/>
</dbReference>
<dbReference type="InterPro" id="IPR001789">
    <property type="entry name" value="Sig_transdc_resp-reg_receiver"/>
</dbReference>
<gene>
    <name evidence="11" type="ORF">PROFUN_04241</name>
</gene>
<dbReference type="STRING" id="1890364.A0A2P6NUW8"/>
<dbReference type="InParanoid" id="A0A2P6NUW8"/>
<evidence type="ECO:0000256" key="6">
    <source>
        <dbReference type="RuleBase" id="RU363067"/>
    </source>
</evidence>
<dbReference type="EC" id="3.1.4.-" evidence="6"/>
<sequence>MRSRGDSGPVLPLEANRIGKRSRETLHHELETSSLTFGLNRPPSNWEHVPELTRILIIGTSTFTSIPSSACKVVQQLGYQVHMAEESMDAIRDIREDRNKYCAVLCTIAQAGKDNGLSILEKIKMLNKRIPVVMLSLKELNAAAILCVKAGAADCFSAPFSVETFYHRLGNIVEAFYLKNTLADYQKEMRILRESTETLKQQEGEAQAAKTFLIAQNTQLKFDLSKVELDSREQNRRVPEDDEAEVYKSNIPILNQEIDRLREELAKRDQKILDMEVDYVNLELQMEKSTITVRQQLETTQLALTQLQEQRRPATSMPNDTSALEFEIEELKNELKGLGKKMEDKIKQNEYLEKQWLEEKNTRMHLESDLIKMDQEINKLRDQAQRDTTEIDALTRRLTLVYVRTNSNRQNNTGDLLNSEETEEEKQMMKSLVKARPVDNGMRITSMSSTLGKIVINKEASMERIQQGLQNVLKTIKGNGGRELLRASSNIETVVNTESLDKMTQQWIRTQFAGNAGDTADKEEFQDFPDDDYIVYPDADVSELLSWEFDVFAQEEENLIPLLVAMFKDLQLLKKFDIRESTLMKWLETIRQHYRPNPYHNFRHAFDVTHTCFMFLKMGNAVSMLTSLDILSLMVAAVCHDLDHPATTNSFQIASKSKLAITYNDISVLENYHASYAFKTFERTRHDIFAGLNPQQFAEMRKSVINGILFTDMAHHFELVAKLNDHLKVDQFSKENLAHRQLLFSVLLHSADISNNSKPVNSRAWSDCVFQEFMNQGDKEREMGLPISPYFDRNNTDEVKVSLNFIDFLVQPLYSALVKFLPSLSVTLQYTMENRAYWASLSSNPEVRAVAATPTNLGTGRRRGKDLGTMVRQMDKAKLGKSISQNAEITRSQSGPAALRTEGTAQRKTRYSEPLHLPKIT</sequence>
<feature type="coiled-coil region" evidence="7">
    <location>
        <begin position="321"/>
        <end position="397"/>
    </location>
</feature>
<feature type="binding site" evidence="4">
    <location>
        <position position="641"/>
    </location>
    <ligand>
        <name>Zn(2+)</name>
        <dbReference type="ChEBI" id="CHEBI:29105"/>
        <label>1</label>
    </ligand>
</feature>
<feature type="domain" description="PDEase" evidence="10">
    <location>
        <begin position="521"/>
        <end position="845"/>
    </location>
</feature>
<protein>
    <recommendedName>
        <fullName evidence="6">Phosphodiesterase</fullName>
        <ecNumber evidence="6">3.1.4.-</ecNumber>
    </recommendedName>
</protein>
<dbReference type="InterPro" id="IPR002073">
    <property type="entry name" value="PDEase_catalytic_dom"/>
</dbReference>
<dbReference type="SMART" id="SM00471">
    <property type="entry name" value="HDc"/>
    <property type="match status" value="1"/>
</dbReference>
<proteinExistence type="inferred from homology"/>
<evidence type="ECO:0000256" key="2">
    <source>
        <dbReference type="ARBA" id="ARBA00022801"/>
    </source>
</evidence>
<dbReference type="PRINTS" id="PR00387">
    <property type="entry name" value="PDIESTERASE1"/>
</dbReference>
<organism evidence="11 12">
    <name type="scientific">Planoprotostelium fungivorum</name>
    <dbReference type="NCBI Taxonomy" id="1890364"/>
    <lineage>
        <taxon>Eukaryota</taxon>
        <taxon>Amoebozoa</taxon>
        <taxon>Evosea</taxon>
        <taxon>Variosea</taxon>
        <taxon>Cavosteliida</taxon>
        <taxon>Cavosteliaceae</taxon>
        <taxon>Planoprotostelium</taxon>
    </lineage>
</organism>
<evidence type="ECO:0000313" key="11">
    <source>
        <dbReference type="EMBL" id="PRP87767.1"/>
    </source>
</evidence>
<dbReference type="GO" id="GO:0004114">
    <property type="term" value="F:3',5'-cyclic-nucleotide phosphodiesterase activity"/>
    <property type="evidence" value="ECO:0007669"/>
    <property type="project" value="InterPro"/>
</dbReference>
<dbReference type="InterPro" id="IPR023174">
    <property type="entry name" value="PDEase_CS"/>
</dbReference>
<comment type="similarity">
    <text evidence="6">Belongs to the cyclic nucleotide phosphodiesterase family.</text>
</comment>
<dbReference type="SUPFAM" id="SSF52172">
    <property type="entry name" value="CheY-like"/>
    <property type="match status" value="1"/>
</dbReference>
<dbReference type="InterPro" id="IPR036971">
    <property type="entry name" value="PDEase_catalytic_dom_sf"/>
</dbReference>
<dbReference type="GO" id="GO:0000160">
    <property type="term" value="P:phosphorelay signal transduction system"/>
    <property type="evidence" value="ECO:0007669"/>
    <property type="project" value="InterPro"/>
</dbReference>
<dbReference type="Pfam" id="PF00072">
    <property type="entry name" value="Response_reg"/>
    <property type="match status" value="1"/>
</dbReference>
<feature type="domain" description="Response regulatory" evidence="9">
    <location>
        <begin position="56"/>
        <end position="173"/>
    </location>
</feature>
<evidence type="ECO:0000259" key="10">
    <source>
        <dbReference type="PROSITE" id="PS51845"/>
    </source>
</evidence>
<comment type="cofactor">
    <cofactor evidence="6">
        <name>a divalent metal cation</name>
        <dbReference type="ChEBI" id="CHEBI:60240"/>
    </cofactor>
    <text evidence="6">Binds 2 divalent metal cations per subunit. Site 1 may preferentially bind zinc ions, while site 2 has a preference for magnesium and/or manganese ions.</text>
</comment>
<evidence type="ECO:0000256" key="7">
    <source>
        <dbReference type="SAM" id="Coils"/>
    </source>
</evidence>
<comment type="caution">
    <text evidence="11">The sequence shown here is derived from an EMBL/GenBank/DDBJ whole genome shotgun (WGS) entry which is preliminary data.</text>
</comment>
<feature type="region of interest" description="Disordered" evidence="8">
    <location>
        <begin position="890"/>
        <end position="921"/>
    </location>
</feature>
<dbReference type="SUPFAM" id="SSF109604">
    <property type="entry name" value="HD-domain/PDEase-like"/>
    <property type="match status" value="1"/>
</dbReference>
<keyword evidence="12" id="KW-1185">Reference proteome</keyword>
<keyword evidence="1 4" id="KW-0479">Metal-binding</keyword>
<dbReference type="OrthoDB" id="15023at2759"/>
<evidence type="ECO:0000256" key="1">
    <source>
        <dbReference type="ARBA" id="ARBA00022723"/>
    </source>
</evidence>
<dbReference type="PANTHER" id="PTHR11347">
    <property type="entry name" value="CYCLIC NUCLEOTIDE PHOSPHODIESTERASE"/>
    <property type="match status" value="1"/>
</dbReference>
<dbReference type="SMART" id="SM00448">
    <property type="entry name" value="REC"/>
    <property type="match status" value="1"/>
</dbReference>
<dbReference type="PROSITE" id="PS00126">
    <property type="entry name" value="PDEASE_I_1"/>
    <property type="match status" value="1"/>
</dbReference>
<dbReference type="PROSITE" id="PS50110">
    <property type="entry name" value="RESPONSE_REGULATORY"/>
    <property type="match status" value="1"/>
</dbReference>
<dbReference type="InterPro" id="IPR003607">
    <property type="entry name" value="HD/PDEase_dom"/>
</dbReference>
<accession>A0A2P6NUW8</accession>
<feature type="active site" description="Proton donor" evidence="3">
    <location>
        <position position="600"/>
    </location>
</feature>
<name>A0A2P6NUW8_9EUKA</name>
<feature type="binding site" evidence="4">
    <location>
        <position position="604"/>
    </location>
    <ligand>
        <name>Zn(2+)</name>
        <dbReference type="ChEBI" id="CHEBI:29105"/>
        <label>1</label>
    </ligand>
</feature>
<comment type="caution">
    <text evidence="5">Lacks conserved residue(s) required for the propagation of feature annotation.</text>
</comment>
<feature type="binding site" evidence="4">
    <location>
        <position position="752"/>
    </location>
    <ligand>
        <name>Zn(2+)</name>
        <dbReference type="ChEBI" id="CHEBI:29105"/>
        <label>1</label>
    </ligand>
</feature>
<dbReference type="Pfam" id="PF00233">
    <property type="entry name" value="PDEase_I"/>
    <property type="match status" value="1"/>
</dbReference>
<dbReference type="AlphaFoldDB" id="A0A2P6NUW8"/>